<proteinExistence type="predicted"/>
<name>A0A2S7T8X8_9FLAO</name>
<evidence type="ECO:0008006" key="3">
    <source>
        <dbReference type="Google" id="ProtNLM"/>
    </source>
</evidence>
<evidence type="ECO:0000313" key="1">
    <source>
        <dbReference type="EMBL" id="PQJ16379.1"/>
    </source>
</evidence>
<accession>A0A2S7T8X8</accession>
<reference evidence="2" key="1">
    <citation type="submission" date="2016-11" db="EMBL/GenBank/DDBJ databases">
        <title>Trade-off between light-utilization and light-protection in marine flavobacteria.</title>
        <authorList>
            <person name="Kumagai Y."/>
            <person name="Yoshizawa S."/>
            <person name="Kogure K."/>
        </authorList>
    </citation>
    <scope>NUCLEOTIDE SEQUENCE [LARGE SCALE GENOMIC DNA]</scope>
    <source>
        <strain evidence="2">SG-18</strain>
    </source>
</reference>
<keyword evidence="2" id="KW-1185">Reference proteome</keyword>
<protein>
    <recommendedName>
        <fullName evidence="3">TonB-dependent receptor-like beta-barrel domain-containing protein</fullName>
    </recommendedName>
</protein>
<dbReference type="Proteomes" id="UP000239366">
    <property type="component" value="Unassembled WGS sequence"/>
</dbReference>
<dbReference type="EMBL" id="MQVX01000001">
    <property type="protein sequence ID" value="PQJ16379.1"/>
    <property type="molecule type" value="Genomic_DNA"/>
</dbReference>
<comment type="caution">
    <text evidence="1">The sequence shown here is derived from an EMBL/GenBank/DDBJ whole genome shotgun (WGS) entry which is preliminary data.</text>
</comment>
<organism evidence="1 2">
    <name type="scientific">Aureicoccus marinus</name>
    <dbReference type="NCBI Taxonomy" id="754435"/>
    <lineage>
        <taxon>Bacteria</taxon>
        <taxon>Pseudomonadati</taxon>
        <taxon>Bacteroidota</taxon>
        <taxon>Flavobacteriia</taxon>
        <taxon>Flavobacteriales</taxon>
        <taxon>Flavobacteriaceae</taxon>
        <taxon>Aureicoccus</taxon>
    </lineage>
</organism>
<evidence type="ECO:0000313" key="2">
    <source>
        <dbReference type="Proteomes" id="UP000239366"/>
    </source>
</evidence>
<dbReference type="AlphaFoldDB" id="A0A2S7T8X8"/>
<dbReference type="SUPFAM" id="SSF56935">
    <property type="entry name" value="Porins"/>
    <property type="match status" value="1"/>
</dbReference>
<sequence length="831" mass="96980">MSLKNIMGLLEGRSIGLWAVLMLMFQPGFILGQALDTSPSNELVPVSFDQANLFYFQSFLEAGRDELQQMISFDWGVHFFRNRGGNSSDSDLFLQGLRLRSSIDGQIPWSDLAGLNTPLRNRWQRMPTQRQEYALENRLGVQHIDISPFRNRLQNHLVFSVANRFYSTRFGYSTTREFGKKPHRFSLSYTGRIGFFNHLRSSSFWLSWAYRPERSSEWGAVLFGVRSTRSRQGALTREIWELLGPDFRSDQGNWKGRSRPTRLVEAFRPLLLFYRNTQTEAAEWNSSVALQIGRGRQTRLSYQDAPHPNPVYYRYLPSFYRRRAFGHRTDLAQIEQDLIRNPDLSWQQLVEINRGSSSGQAFYSVLGDQEKRRRIWFSSHVKAKPSPRSTWYTGIAFLGERYKYSQHLLDLLGAQWWKNVDPFTHQAYNVEGPMEKIQGEPVGYAYNFYSQSFRLDASYRHQAGPLEIQGGVKYQYLNRRRTGLYANDWYGLLAKGPSANLKQQMLGARLWGQWDANLRYQFRGSIQCEQTFLPLSSLLIEPELSNSIHQPLPTPWALSVNLEAKTRQEDWELRITGFYNKLAEQQSRRNYYSETVHSQSFISEVLANQSQLHLGFEGLFVWQPLPSNSFEFGWQLRKDVWQNNPRLHWYFRPEPNEVNQNTEPVSINQTVSLKGKALAKGPQSALGMRWNYQSEKYWWLQLGLHCLWNNRLALAPVRYTNSFLLSPKGTEPIPLSPNELWAYRLQEKLPAAAYMHLSWGKSWKNKERYTRLFISFQNLTNSRTPTGGFQQGRVGHVSMAREEFVSGYPLFGNRYWMNSGRTFFLNLSHFF</sequence>
<gene>
    <name evidence="1" type="ORF">BST99_12225</name>
</gene>